<proteinExistence type="inferred from homology"/>
<dbReference type="Gene3D" id="3.30.750.24">
    <property type="entry name" value="STAS domain"/>
    <property type="match status" value="1"/>
</dbReference>
<dbReference type="GO" id="GO:0043856">
    <property type="term" value="F:anti-sigma factor antagonist activity"/>
    <property type="evidence" value="ECO:0007669"/>
    <property type="project" value="InterPro"/>
</dbReference>
<dbReference type="PANTHER" id="PTHR33495">
    <property type="entry name" value="ANTI-SIGMA FACTOR ANTAGONIST TM_1081-RELATED-RELATED"/>
    <property type="match status" value="1"/>
</dbReference>
<dbReference type="OrthoDB" id="3296948at2"/>
<evidence type="ECO:0000256" key="2">
    <source>
        <dbReference type="RuleBase" id="RU003749"/>
    </source>
</evidence>
<feature type="region of interest" description="Disordered" evidence="3">
    <location>
        <begin position="1"/>
        <end position="23"/>
    </location>
</feature>
<dbReference type="InterPro" id="IPR002645">
    <property type="entry name" value="STAS_dom"/>
</dbReference>
<dbReference type="Proteomes" id="UP000236754">
    <property type="component" value="Unassembled WGS sequence"/>
</dbReference>
<gene>
    <name evidence="5" type="ORF">SAMN05216223_115143</name>
</gene>
<dbReference type="Pfam" id="PF01740">
    <property type="entry name" value="STAS"/>
    <property type="match status" value="1"/>
</dbReference>
<sequence length="154" mass="16559">MSASELRLPACDRQEPRTARPTTTTAFTGFDSDIAVRLVERADQTRAAVAGEIDLGTAPLLGEILTGCLARSPGAMDIDLGDVTFFDCSGLNALLRVRQRAAEQGIALTVSQMSPPVTRILELTGTRDLFGHKRGPGPRPRIVRPARLPEPPQD</sequence>
<dbReference type="AlphaFoldDB" id="A0A1H6DI33"/>
<dbReference type="PROSITE" id="PS50801">
    <property type="entry name" value="STAS"/>
    <property type="match status" value="1"/>
</dbReference>
<dbReference type="PANTHER" id="PTHR33495:SF2">
    <property type="entry name" value="ANTI-SIGMA FACTOR ANTAGONIST TM_1081-RELATED"/>
    <property type="match status" value="1"/>
</dbReference>
<feature type="region of interest" description="Disordered" evidence="3">
    <location>
        <begin position="128"/>
        <end position="154"/>
    </location>
</feature>
<accession>A0A1H6DI33</accession>
<dbReference type="NCBIfam" id="TIGR00377">
    <property type="entry name" value="ant_ant_sig"/>
    <property type="match status" value="1"/>
</dbReference>
<dbReference type="InterPro" id="IPR036513">
    <property type="entry name" value="STAS_dom_sf"/>
</dbReference>
<protein>
    <recommendedName>
        <fullName evidence="2">Anti-sigma factor antagonist</fullName>
    </recommendedName>
</protein>
<reference evidence="5 6" key="1">
    <citation type="submission" date="2016-10" db="EMBL/GenBank/DDBJ databases">
        <authorList>
            <person name="de Groot N.N."/>
        </authorList>
    </citation>
    <scope>NUCLEOTIDE SEQUENCE [LARGE SCALE GENOMIC DNA]</scope>
    <source>
        <strain evidence="5 6">CGMCC 4.2023</strain>
    </source>
</reference>
<evidence type="ECO:0000256" key="1">
    <source>
        <dbReference type="ARBA" id="ARBA00009013"/>
    </source>
</evidence>
<evidence type="ECO:0000259" key="4">
    <source>
        <dbReference type="PROSITE" id="PS50801"/>
    </source>
</evidence>
<dbReference type="EMBL" id="FNVU01000015">
    <property type="protein sequence ID" value="SEG84852.1"/>
    <property type="molecule type" value="Genomic_DNA"/>
</dbReference>
<dbReference type="InterPro" id="IPR003658">
    <property type="entry name" value="Anti-sigma_ant"/>
</dbReference>
<dbReference type="RefSeq" id="WP_103888974.1">
    <property type="nucleotide sequence ID" value="NZ_FNVU01000015.1"/>
</dbReference>
<feature type="compositionally biased region" description="Basic residues" evidence="3">
    <location>
        <begin position="132"/>
        <end position="144"/>
    </location>
</feature>
<evidence type="ECO:0000313" key="5">
    <source>
        <dbReference type="EMBL" id="SEG84852.1"/>
    </source>
</evidence>
<evidence type="ECO:0000256" key="3">
    <source>
        <dbReference type="SAM" id="MobiDB-lite"/>
    </source>
</evidence>
<evidence type="ECO:0000313" key="6">
    <source>
        <dbReference type="Proteomes" id="UP000236754"/>
    </source>
</evidence>
<feature type="domain" description="STAS" evidence="4">
    <location>
        <begin position="49"/>
        <end position="125"/>
    </location>
</feature>
<keyword evidence="6" id="KW-1185">Reference proteome</keyword>
<comment type="similarity">
    <text evidence="1 2">Belongs to the anti-sigma-factor antagonist family.</text>
</comment>
<dbReference type="CDD" id="cd07043">
    <property type="entry name" value="STAS_anti-anti-sigma_factors"/>
    <property type="match status" value="1"/>
</dbReference>
<dbReference type="SUPFAM" id="SSF52091">
    <property type="entry name" value="SpoIIaa-like"/>
    <property type="match status" value="1"/>
</dbReference>
<name>A0A1H6DI33_9ACTN</name>
<organism evidence="5 6">
    <name type="scientific">Actinacidiphila yanglinensis</name>
    <dbReference type="NCBI Taxonomy" id="310779"/>
    <lineage>
        <taxon>Bacteria</taxon>
        <taxon>Bacillati</taxon>
        <taxon>Actinomycetota</taxon>
        <taxon>Actinomycetes</taxon>
        <taxon>Kitasatosporales</taxon>
        <taxon>Streptomycetaceae</taxon>
        <taxon>Actinacidiphila</taxon>
    </lineage>
</organism>